<comment type="caution">
    <text evidence="1">The sequence shown here is derived from an EMBL/GenBank/DDBJ whole genome shotgun (WGS) entry which is preliminary data.</text>
</comment>
<name>A0ABR2GMX6_9EUKA</name>
<accession>A0ABR2GMX6</accession>
<gene>
    <name evidence="1" type="ORF">M9Y10_020531</name>
    <name evidence="2" type="ORF">M9Y10_031493</name>
</gene>
<keyword evidence="3" id="KW-1185">Reference proteome</keyword>
<evidence type="ECO:0000313" key="3">
    <source>
        <dbReference type="Proteomes" id="UP001470230"/>
    </source>
</evidence>
<evidence type="ECO:0000313" key="2">
    <source>
        <dbReference type="EMBL" id="KAK8839785.1"/>
    </source>
</evidence>
<dbReference type="Proteomes" id="UP001470230">
    <property type="component" value="Unassembled WGS sequence"/>
</dbReference>
<organism evidence="1 3">
    <name type="scientific">Tritrichomonas musculus</name>
    <dbReference type="NCBI Taxonomy" id="1915356"/>
    <lineage>
        <taxon>Eukaryota</taxon>
        <taxon>Metamonada</taxon>
        <taxon>Parabasalia</taxon>
        <taxon>Tritrichomonadida</taxon>
        <taxon>Tritrichomonadidae</taxon>
        <taxon>Tritrichomonas</taxon>
    </lineage>
</organism>
<dbReference type="EMBL" id="JAPFFF010000050">
    <property type="protein sequence ID" value="KAK8839785.1"/>
    <property type="molecule type" value="Genomic_DNA"/>
</dbReference>
<sequence length="99" mass="11847">MALDKYQVERKKCESLIYDDFAAIVQQSRGGKTKWEREGMEEERDEQKRYVDQLQQEYDTKFGKLEELIEICRFEDKSLIKNRLANKKSCVVKKCVTMK</sequence>
<proteinExistence type="predicted"/>
<evidence type="ECO:0000313" key="1">
    <source>
        <dbReference type="EMBL" id="KAK8834942.1"/>
    </source>
</evidence>
<reference evidence="1 3" key="1">
    <citation type="submission" date="2024-04" db="EMBL/GenBank/DDBJ databases">
        <title>Tritrichomonas musculus Genome.</title>
        <authorList>
            <person name="Alves-Ferreira E."/>
            <person name="Grigg M."/>
            <person name="Lorenzi H."/>
            <person name="Galac M."/>
        </authorList>
    </citation>
    <scope>NUCLEOTIDE SEQUENCE [LARGE SCALE GENOMIC DNA]</scope>
    <source>
        <strain evidence="1 3">EAF2021</strain>
    </source>
</reference>
<protein>
    <submittedName>
        <fullName evidence="1">Uncharacterized protein</fullName>
    </submittedName>
</protein>
<dbReference type="EMBL" id="JAPFFF010000263">
    <property type="protein sequence ID" value="KAK8834942.1"/>
    <property type="molecule type" value="Genomic_DNA"/>
</dbReference>